<comment type="caution">
    <text evidence="3">The sequence shown here is derived from an EMBL/GenBank/DDBJ whole genome shotgun (WGS) entry which is preliminary data.</text>
</comment>
<dbReference type="GO" id="GO:0016757">
    <property type="term" value="F:glycosyltransferase activity"/>
    <property type="evidence" value="ECO:0007669"/>
    <property type="project" value="InterPro"/>
</dbReference>
<evidence type="ECO:0000259" key="1">
    <source>
        <dbReference type="Pfam" id="PF00534"/>
    </source>
</evidence>
<dbReference type="PANTHER" id="PTHR12526">
    <property type="entry name" value="GLYCOSYLTRANSFERASE"/>
    <property type="match status" value="1"/>
</dbReference>
<accession>A0A830FAY4</accession>
<evidence type="ECO:0000313" key="4">
    <source>
        <dbReference type="Proteomes" id="UP000628840"/>
    </source>
</evidence>
<name>A0A830FAY4_9EURY</name>
<organism evidence="3 4">
    <name type="scientific">Halarchaeum grantii</name>
    <dbReference type="NCBI Taxonomy" id="1193105"/>
    <lineage>
        <taxon>Archaea</taxon>
        <taxon>Methanobacteriati</taxon>
        <taxon>Methanobacteriota</taxon>
        <taxon>Stenosarchaea group</taxon>
        <taxon>Halobacteria</taxon>
        <taxon>Halobacteriales</taxon>
        <taxon>Halobacteriaceae</taxon>
    </lineage>
</organism>
<dbReference type="InterPro" id="IPR001296">
    <property type="entry name" value="Glyco_trans_1"/>
</dbReference>
<dbReference type="Proteomes" id="UP000628840">
    <property type="component" value="Unassembled WGS sequence"/>
</dbReference>
<dbReference type="EMBL" id="BMPF01000003">
    <property type="protein sequence ID" value="GGL36223.1"/>
    <property type="molecule type" value="Genomic_DNA"/>
</dbReference>
<keyword evidence="4" id="KW-1185">Reference proteome</keyword>
<dbReference type="RefSeq" id="WP_188883572.1">
    <property type="nucleotide sequence ID" value="NZ_BMPF01000003.1"/>
</dbReference>
<sequence length="387" mass="43348">MCSKYSVSSLRIGFVYDAVYPWEKGGAQKRIRELATRLAEDHEVHLFGMKYWEGPDRMKKDGIVYHGVCEPYELYTDGRRSIAQAIKFAAALTKPLLRENLDVVDCQQFPYFPVFTSKAHELVRQSELVVTWYEVWDDYWYDYLGPVGLGGKAVERATLKLGNTVIPISDYIADDLAKLGKTENVHVVENGVDYDALQEIPAADADWDIVYVGRLSEHKRVEHLLQAVDIISSRRGSDLNVCIVGDGPERDDLERQARDYGVDDQVEFLGFVEADEDVIANIKAAKMFVLPSIREGFPNTILESNACGVPSIVVDHPENGSTAVVDDGVTGFVVDPTPEAIADRVEEILADPNLQEQLSDGAREYGQAHDWSNIVTELEEVYLNTLN</sequence>
<proteinExistence type="predicted"/>
<dbReference type="Pfam" id="PF13439">
    <property type="entry name" value="Glyco_transf_4"/>
    <property type="match status" value="1"/>
</dbReference>
<dbReference type="OrthoDB" id="132546at2157"/>
<feature type="domain" description="Glycosyl transferase family 1" evidence="1">
    <location>
        <begin position="201"/>
        <end position="364"/>
    </location>
</feature>
<dbReference type="Gene3D" id="3.40.50.2000">
    <property type="entry name" value="Glycogen Phosphorylase B"/>
    <property type="match status" value="2"/>
</dbReference>
<keyword evidence="3" id="KW-0808">Transferase</keyword>
<dbReference type="SUPFAM" id="SSF53756">
    <property type="entry name" value="UDP-Glycosyltransferase/glycogen phosphorylase"/>
    <property type="match status" value="1"/>
</dbReference>
<dbReference type="AlphaFoldDB" id="A0A830FAY4"/>
<evidence type="ECO:0000313" key="3">
    <source>
        <dbReference type="EMBL" id="GGL36223.1"/>
    </source>
</evidence>
<evidence type="ECO:0000259" key="2">
    <source>
        <dbReference type="Pfam" id="PF13439"/>
    </source>
</evidence>
<gene>
    <name evidence="3" type="ORF">GCM10009037_19720</name>
</gene>
<dbReference type="CDD" id="cd03801">
    <property type="entry name" value="GT4_PimA-like"/>
    <property type="match status" value="1"/>
</dbReference>
<dbReference type="PANTHER" id="PTHR12526:SF630">
    <property type="entry name" value="GLYCOSYLTRANSFERASE"/>
    <property type="match status" value="1"/>
</dbReference>
<protein>
    <submittedName>
        <fullName evidence="3">Glycosyl transferase family 1</fullName>
    </submittedName>
</protein>
<feature type="domain" description="Glycosyltransferase subfamily 4-like N-terminal" evidence="2">
    <location>
        <begin position="25"/>
        <end position="195"/>
    </location>
</feature>
<dbReference type="InterPro" id="IPR028098">
    <property type="entry name" value="Glyco_trans_4-like_N"/>
</dbReference>
<dbReference type="Pfam" id="PF00534">
    <property type="entry name" value="Glycos_transf_1"/>
    <property type="match status" value="1"/>
</dbReference>
<reference evidence="3 4" key="1">
    <citation type="journal article" date="2019" name="Int. J. Syst. Evol. Microbiol.">
        <title>The Global Catalogue of Microorganisms (GCM) 10K type strain sequencing project: providing services to taxonomists for standard genome sequencing and annotation.</title>
        <authorList>
            <consortium name="The Broad Institute Genomics Platform"/>
            <consortium name="The Broad Institute Genome Sequencing Center for Infectious Disease"/>
            <person name="Wu L."/>
            <person name="Ma J."/>
        </authorList>
    </citation>
    <scope>NUCLEOTIDE SEQUENCE [LARGE SCALE GENOMIC DNA]</scope>
    <source>
        <strain evidence="3 4">JCM 19585</strain>
    </source>
</reference>